<accession>A0AC61S5K2</accession>
<name>A0AC61S5K2_9BACT</name>
<evidence type="ECO:0000313" key="1">
    <source>
        <dbReference type="EMBL" id="THG51551.1"/>
    </source>
</evidence>
<reference evidence="1" key="1">
    <citation type="submission" date="2019-04" db="EMBL/GenBank/DDBJ databases">
        <title>Microbes associate with the intestines of laboratory mice.</title>
        <authorList>
            <person name="Navarre W."/>
            <person name="Wong E."/>
            <person name="Huang K.C."/>
            <person name="Tropini C."/>
            <person name="Ng K."/>
            <person name="Yu B."/>
        </authorList>
    </citation>
    <scope>NUCLEOTIDE SEQUENCE</scope>
    <source>
        <strain evidence="1">NM86_A22</strain>
    </source>
</reference>
<evidence type="ECO:0000313" key="2">
    <source>
        <dbReference type="Proteomes" id="UP000305401"/>
    </source>
</evidence>
<protein>
    <submittedName>
        <fullName evidence="1">Uncharacterized protein</fullName>
    </submittedName>
</protein>
<dbReference type="Proteomes" id="UP000305401">
    <property type="component" value="Unassembled WGS sequence"/>
</dbReference>
<comment type="caution">
    <text evidence="1">The sequence shown here is derived from an EMBL/GenBank/DDBJ whole genome shotgun (WGS) entry which is preliminary data.</text>
</comment>
<organism evidence="1 2">
    <name type="scientific">Muribaculum caecicola</name>
    <dbReference type="NCBI Taxonomy" id="3038144"/>
    <lineage>
        <taxon>Bacteria</taxon>
        <taxon>Pseudomonadati</taxon>
        <taxon>Bacteroidota</taxon>
        <taxon>Bacteroidia</taxon>
        <taxon>Bacteroidales</taxon>
        <taxon>Muribaculaceae</taxon>
        <taxon>Muribaculum</taxon>
    </lineage>
</organism>
<proteinExistence type="predicted"/>
<sequence>MPVHPHGAQQTSAVATPVPDSVKISAFPDSLWIDNAVPGETIVAGDSIIFTGDSLEIKPEGIVDVDTCTTCDNGKLEIDPDYVVREFNPDPNRAVWLSALFPGLGQLYNRRYWKLPIVAGGFMGLIYGMTWNNQMLDDYTQGYRDLMDNDPSTNSYMDFYPPGTDESKLNKTWLEKTFKSRKDFYRRNRDLCIIGMIGVYLVAMVDAYVDASLTHFDISPDISLDIKPSLIPDTRNSLPGVGLAWAVNF</sequence>
<dbReference type="EMBL" id="SSTG01000059">
    <property type="protein sequence ID" value="THG51551.1"/>
    <property type="molecule type" value="Genomic_DNA"/>
</dbReference>
<gene>
    <name evidence="1" type="ORF">E5990_05985</name>
</gene>
<keyword evidence="2" id="KW-1185">Reference proteome</keyword>